<dbReference type="PANTHER" id="PTHR34472:SF1">
    <property type="entry name" value="SULFUR CARRIER PROTEIN THIS"/>
    <property type="match status" value="1"/>
</dbReference>
<dbReference type="STRING" id="1390249.BHU72_11725"/>
<dbReference type="EMBL" id="MJAT01000006">
    <property type="protein sequence ID" value="OEH86199.1"/>
    <property type="molecule type" value="Genomic_DNA"/>
</dbReference>
<proteinExistence type="predicted"/>
<dbReference type="OrthoDB" id="9798559at2"/>
<dbReference type="InterPro" id="IPR010035">
    <property type="entry name" value="Thi_S"/>
</dbReference>
<evidence type="ECO:0000313" key="2">
    <source>
        <dbReference type="Proteomes" id="UP000095255"/>
    </source>
</evidence>
<dbReference type="PANTHER" id="PTHR34472">
    <property type="entry name" value="SULFUR CARRIER PROTEIN THIS"/>
    <property type="match status" value="1"/>
</dbReference>
<dbReference type="Pfam" id="PF02597">
    <property type="entry name" value="ThiS"/>
    <property type="match status" value="1"/>
</dbReference>
<dbReference type="Proteomes" id="UP000095255">
    <property type="component" value="Unassembled WGS sequence"/>
</dbReference>
<dbReference type="NCBIfam" id="TIGR01683">
    <property type="entry name" value="thiS"/>
    <property type="match status" value="1"/>
</dbReference>
<sequence length="67" mass="7624">MKVTINGKEEQLTVEGLSILEWVVEKGLQPQQLVIEHNGQVIEQEQWSHITLKENDQLEVLRFVGGG</sequence>
<organism evidence="1 2">
    <name type="scientific">Desulfuribacillus stibiiarsenatis</name>
    <dbReference type="NCBI Taxonomy" id="1390249"/>
    <lineage>
        <taxon>Bacteria</taxon>
        <taxon>Bacillati</taxon>
        <taxon>Bacillota</taxon>
        <taxon>Desulfuribacillia</taxon>
        <taxon>Desulfuribacillales</taxon>
        <taxon>Desulfuribacillaceae</taxon>
        <taxon>Desulfuribacillus</taxon>
    </lineage>
</organism>
<dbReference type="InterPro" id="IPR012675">
    <property type="entry name" value="Beta-grasp_dom_sf"/>
</dbReference>
<reference evidence="1 2" key="1">
    <citation type="submission" date="2016-09" db="EMBL/GenBank/DDBJ databases">
        <title>Desulfuribacillus arsenicus sp. nov., an obligately anaerobic, dissimilatory arsenic- and antimonate-reducing bacterium isolated from anoxic sediments.</title>
        <authorList>
            <person name="Abin C.A."/>
            <person name="Hollibaugh J.T."/>
        </authorList>
    </citation>
    <scope>NUCLEOTIDE SEQUENCE [LARGE SCALE GENOMIC DNA]</scope>
    <source>
        <strain evidence="1 2">MLFW-2</strain>
    </source>
</reference>
<dbReference type="InterPro" id="IPR016155">
    <property type="entry name" value="Mopterin_synth/thiamin_S_b"/>
</dbReference>
<name>A0A1E5L883_9FIRM</name>
<comment type="caution">
    <text evidence="1">The sequence shown here is derived from an EMBL/GenBank/DDBJ whole genome shotgun (WGS) entry which is preliminary data.</text>
</comment>
<dbReference type="InterPro" id="IPR003749">
    <property type="entry name" value="ThiS/MoaD-like"/>
</dbReference>
<keyword evidence="2" id="KW-1185">Reference proteome</keyword>
<dbReference type="SUPFAM" id="SSF54285">
    <property type="entry name" value="MoaD/ThiS"/>
    <property type="match status" value="1"/>
</dbReference>
<accession>A0A1E5L883</accession>
<gene>
    <name evidence="1" type="ORF">BHU72_11725</name>
</gene>
<dbReference type="AlphaFoldDB" id="A0A1E5L883"/>
<evidence type="ECO:0000313" key="1">
    <source>
        <dbReference type="EMBL" id="OEH86199.1"/>
    </source>
</evidence>
<dbReference type="Gene3D" id="3.10.20.30">
    <property type="match status" value="1"/>
</dbReference>
<protein>
    <submittedName>
        <fullName evidence="1">Thiamine biosynthesis protein ThiS</fullName>
    </submittedName>
</protein>
<dbReference type="RefSeq" id="WP_069701427.1">
    <property type="nucleotide sequence ID" value="NZ_MJAT01000006.1"/>
</dbReference>
<dbReference type="CDD" id="cd00565">
    <property type="entry name" value="Ubl_ThiS"/>
    <property type="match status" value="1"/>
</dbReference>